<organism evidence="1 2">
    <name type="scientific">Chromatium okenii</name>
    <dbReference type="NCBI Taxonomy" id="61644"/>
    <lineage>
        <taxon>Bacteria</taxon>
        <taxon>Pseudomonadati</taxon>
        <taxon>Pseudomonadota</taxon>
        <taxon>Gammaproteobacteria</taxon>
        <taxon>Chromatiales</taxon>
        <taxon>Chromatiaceae</taxon>
        <taxon>Chromatium</taxon>
    </lineage>
</organism>
<accession>A0A2S7XP47</accession>
<protein>
    <submittedName>
        <fullName evidence="1">Uncharacterized protein</fullName>
    </submittedName>
</protein>
<dbReference type="AlphaFoldDB" id="A0A2S7XP47"/>
<dbReference type="EMBL" id="PPGH01000037">
    <property type="protein sequence ID" value="PQJ95509.1"/>
    <property type="molecule type" value="Genomic_DNA"/>
</dbReference>
<comment type="caution">
    <text evidence="1">The sequence shown here is derived from an EMBL/GenBank/DDBJ whole genome shotgun (WGS) entry which is preliminary data.</text>
</comment>
<sequence length="66" mass="7287">MLTAEAVQQAIKQLPPPELIKFRCWYAQFDADAWDIQIETDAAAGKLDALAAEALAEYHNGQALEL</sequence>
<dbReference type="OrthoDB" id="9800707at2"/>
<keyword evidence="2" id="KW-1185">Reference proteome</keyword>
<dbReference type="RefSeq" id="WP_105074531.1">
    <property type="nucleotide sequence ID" value="NZ_JAFLKP010000455.1"/>
</dbReference>
<gene>
    <name evidence="1" type="ORF">CXB77_15185</name>
</gene>
<name>A0A2S7XP47_9GAMM</name>
<reference evidence="1 2" key="1">
    <citation type="submission" date="2018-01" db="EMBL/GenBank/DDBJ databases">
        <title>The complete genome sequence of Chromatium okenii LaCa, a purple sulfur bacterium with a turbulent life.</title>
        <authorList>
            <person name="Luedin S.M."/>
            <person name="Liechti N."/>
            <person name="Storelli N."/>
            <person name="Danza F."/>
            <person name="Wittwer M."/>
            <person name="Pothier J.F."/>
            <person name="Tonolla M.A."/>
        </authorList>
    </citation>
    <scope>NUCLEOTIDE SEQUENCE [LARGE SCALE GENOMIC DNA]</scope>
    <source>
        <strain evidence="1 2">LaCa</strain>
    </source>
</reference>
<evidence type="ECO:0000313" key="2">
    <source>
        <dbReference type="Proteomes" id="UP000239936"/>
    </source>
</evidence>
<evidence type="ECO:0000313" key="1">
    <source>
        <dbReference type="EMBL" id="PQJ95509.1"/>
    </source>
</evidence>
<proteinExistence type="predicted"/>
<dbReference type="Proteomes" id="UP000239936">
    <property type="component" value="Unassembled WGS sequence"/>
</dbReference>